<reference evidence="4" key="1">
    <citation type="journal article" date="2006" name="PLoS Biol.">
        <title>Macronuclear genome sequence of the ciliate Tetrahymena thermophila, a model eukaryote.</title>
        <authorList>
            <person name="Eisen J.A."/>
            <person name="Coyne R.S."/>
            <person name="Wu M."/>
            <person name="Wu D."/>
            <person name="Thiagarajan M."/>
            <person name="Wortman J.R."/>
            <person name="Badger J.H."/>
            <person name="Ren Q."/>
            <person name="Amedeo P."/>
            <person name="Jones K.M."/>
            <person name="Tallon L.J."/>
            <person name="Delcher A.L."/>
            <person name="Salzberg S.L."/>
            <person name="Silva J.C."/>
            <person name="Haas B.J."/>
            <person name="Majoros W.H."/>
            <person name="Farzad M."/>
            <person name="Carlton J.M."/>
            <person name="Smith R.K. Jr."/>
            <person name="Garg J."/>
            <person name="Pearlman R.E."/>
            <person name="Karrer K.M."/>
            <person name="Sun L."/>
            <person name="Manning G."/>
            <person name="Elde N.C."/>
            <person name="Turkewitz A.P."/>
            <person name="Asai D.J."/>
            <person name="Wilkes D.E."/>
            <person name="Wang Y."/>
            <person name="Cai H."/>
            <person name="Collins K."/>
            <person name="Stewart B.A."/>
            <person name="Lee S.R."/>
            <person name="Wilamowska K."/>
            <person name="Weinberg Z."/>
            <person name="Ruzzo W.L."/>
            <person name="Wloga D."/>
            <person name="Gaertig J."/>
            <person name="Frankel J."/>
            <person name="Tsao C.-C."/>
            <person name="Gorovsky M.A."/>
            <person name="Keeling P.J."/>
            <person name="Waller R.F."/>
            <person name="Patron N.J."/>
            <person name="Cherry J.M."/>
            <person name="Stover N.A."/>
            <person name="Krieger C.J."/>
            <person name="del Toro C."/>
            <person name="Ryder H.F."/>
            <person name="Williamson S.C."/>
            <person name="Barbeau R.A."/>
            <person name="Hamilton E.P."/>
            <person name="Orias E."/>
        </authorList>
    </citation>
    <scope>NUCLEOTIDE SEQUENCE [LARGE SCALE GENOMIC DNA]</scope>
    <source>
        <strain evidence="4">SB210</strain>
    </source>
</reference>
<dbReference type="RefSeq" id="XP_001027014.2">
    <property type="nucleotide sequence ID" value="XM_001027014.2"/>
</dbReference>
<protein>
    <submittedName>
        <fullName evidence="3">Uncharacterized protein</fullName>
    </submittedName>
</protein>
<accession>Q24G81</accession>
<organism evidence="3 4">
    <name type="scientific">Tetrahymena thermophila (strain SB210)</name>
    <dbReference type="NCBI Taxonomy" id="312017"/>
    <lineage>
        <taxon>Eukaryota</taxon>
        <taxon>Sar</taxon>
        <taxon>Alveolata</taxon>
        <taxon>Ciliophora</taxon>
        <taxon>Intramacronucleata</taxon>
        <taxon>Oligohymenophorea</taxon>
        <taxon>Hymenostomatida</taxon>
        <taxon>Tetrahymenina</taxon>
        <taxon>Tetrahymenidae</taxon>
        <taxon>Tetrahymena</taxon>
    </lineage>
</organism>
<feature type="compositionally biased region" description="Low complexity" evidence="2">
    <location>
        <begin position="864"/>
        <end position="880"/>
    </location>
</feature>
<feature type="compositionally biased region" description="Low complexity" evidence="2">
    <location>
        <begin position="300"/>
        <end position="314"/>
    </location>
</feature>
<feature type="compositionally biased region" description="Basic and acidic residues" evidence="2">
    <location>
        <begin position="689"/>
        <end position="702"/>
    </location>
</feature>
<dbReference type="KEGG" id="tet:TTHERM_01212850"/>
<evidence type="ECO:0000313" key="4">
    <source>
        <dbReference type="Proteomes" id="UP000009168"/>
    </source>
</evidence>
<feature type="compositionally biased region" description="Basic residues" evidence="2">
    <location>
        <begin position="813"/>
        <end position="825"/>
    </location>
</feature>
<keyword evidence="1" id="KW-0175">Coiled coil</keyword>
<sequence length="1291" mass="150575">MNRSNSRIKQQKKSTNSQSRNNSRQILEKSKTQTRNIKIDKQDKLIVNAKKGVNVGKRTGQQIKKKETGLNYDGTERLSDYFAQQDGLSIDSDQNEIVSDNFEQQKGDLKVSSISDLQDDSQIIQLFNNKRDSLEFNLSPEQSLYDRKSIDGNQQSKKLRNQQNQIQAENNNLFETSKKNVNKSDRRKESSLGLKSFTSNLLEIPSTNNRKTSSFRLQRSQNSKYRNSIALSSIPKISRFSGRINDNGSDVSSDRLDDFELLGQLSNLPPELVAKSIQQGTSLDDTPFTKNIEDFEITLSESEISQQNQQSNSIFRDDRRKSENQNNRQKNFNEQNIGLDDEEEEEEEIQQLLKQNKQIISQISQRKKMNNSNSFNSYLLDISESKIYNKSDKKSNNVYDFGKISPIQEINTQQSNKNEDSFRKNKNEMANKSLDNFMEIVNPNKQNLNEKKQMQSEQYNEVRGQQNENEDFILSKNVPNKNNQKQENQQNLKMLKPNQMLDEKEEINQNFQYKKNQRNNKKKQLQETQDMSVEDQVDIQIQAKNKQQKIKQLKKNRVSLDSSDISLQIKEQSDSANQSKNLETNEELQKKLLIDQYIKQKRGSTDFQFSNQQENNQKRISGFNNQQKITLNQQENQLNQNENNDLKQLEKNEITQNVQNTKLKNANLEQNKNNQEKNNSNQNEINVNQREKNSNQKEKNSDLLDNCIVQQVNNENINVENKLSLPPTMKVDSDQKQNYEYDLNSHSYNVDNDLNMEVMQNQSYFEQQGSHLQIVEQEISFEKNKQSSQNKKMDVENEGVIDQFNLPEENLIRRKAGRPKRKRITPQKLRNNSQSAQESDVETEVSNDSIQGKQNNKKQKKKSQNNSQVSSVSSQTSTSKQLKKIIRKQSQKNNSKQILQQYEDFYAKGFQNKIEVEVKAETSSFGKDGRYPVRNRIRPLVSWRERAVYGKEGLLYIITDQSLEKLDYVNYTVPGFSDVREPRLHKKNNKKAINKNTSQSYKSLDQIKEEEADDTEMLKNTESQKYEKNEKESAGTKKLSNRNSNFSSDKRIKSKSQQRKSLERGRSEDDDDDDDEIPSQKKNQKNKNTKNHQNNIPEKSKSQSPLSKAQLKSPLDQKNQNFKDKKNQPRQRSSESSVDNNDSKLQKQDQKNKQQTQRKEKHVEEKFNKRDQVDLDFIQNLFSLEKISQYNIKIFESSTNILKFSLALNPGLEIQCQKTKYAIEVKVIECSWKKLLICIEDSTNYLKQDDKKLIKKDQYFSLKYKEKENSKNCQLLITIFKNQLNSKSSKS</sequence>
<feature type="region of interest" description="Disordered" evidence="2">
    <location>
        <begin position="511"/>
        <end position="532"/>
    </location>
</feature>
<proteinExistence type="predicted"/>
<feature type="compositionally biased region" description="Basic and acidic residues" evidence="2">
    <location>
        <begin position="1016"/>
        <end position="1035"/>
    </location>
</feature>
<evidence type="ECO:0000256" key="2">
    <source>
        <dbReference type="SAM" id="MobiDB-lite"/>
    </source>
</evidence>
<feature type="coiled-coil region" evidence="1">
    <location>
        <begin position="536"/>
        <end position="563"/>
    </location>
</feature>
<gene>
    <name evidence="3" type="ORF">TTHERM_01212850</name>
</gene>
<feature type="coiled-coil region" evidence="1">
    <location>
        <begin position="152"/>
        <end position="179"/>
    </location>
</feature>
<feature type="compositionally biased region" description="Acidic residues" evidence="2">
    <location>
        <begin position="1068"/>
        <end position="1077"/>
    </location>
</feature>
<feature type="compositionally biased region" description="Polar residues" evidence="2">
    <location>
        <begin position="828"/>
        <end position="838"/>
    </location>
</feature>
<feature type="compositionally biased region" description="Polar residues" evidence="2">
    <location>
        <begin position="324"/>
        <end position="333"/>
    </location>
</feature>
<feature type="compositionally biased region" description="Low complexity" evidence="2">
    <location>
        <begin position="670"/>
        <end position="688"/>
    </location>
</feature>
<feature type="region of interest" description="Disordered" evidence="2">
    <location>
        <begin position="810"/>
        <end position="893"/>
    </location>
</feature>
<feature type="region of interest" description="Disordered" evidence="2">
    <location>
        <begin position="670"/>
        <end position="702"/>
    </location>
</feature>
<dbReference type="HOGENOM" id="CLU_269020_0_0_1"/>
<dbReference type="InParanoid" id="Q24G81"/>
<dbReference type="EMBL" id="GG662641">
    <property type="protein sequence ID" value="EAS06772.2"/>
    <property type="molecule type" value="Genomic_DNA"/>
</dbReference>
<feature type="region of interest" description="Disordered" evidence="2">
    <location>
        <begin position="985"/>
        <end position="1165"/>
    </location>
</feature>
<feature type="region of interest" description="Disordered" evidence="2">
    <location>
        <begin position="1"/>
        <end position="34"/>
    </location>
</feature>
<keyword evidence="4" id="KW-1185">Reference proteome</keyword>
<feature type="compositionally biased region" description="Low complexity" evidence="2">
    <location>
        <begin position="13"/>
        <end position="25"/>
    </location>
</feature>
<evidence type="ECO:0000256" key="1">
    <source>
        <dbReference type="SAM" id="Coils"/>
    </source>
</evidence>
<evidence type="ECO:0000313" key="3">
    <source>
        <dbReference type="EMBL" id="EAS06772.2"/>
    </source>
</evidence>
<feature type="region of interest" description="Disordered" evidence="2">
    <location>
        <begin position="300"/>
        <end position="345"/>
    </location>
</feature>
<name>Q24G81_TETTS</name>
<dbReference type="GeneID" id="7844569"/>
<feature type="compositionally biased region" description="Basic residues" evidence="2">
    <location>
        <begin position="881"/>
        <end position="890"/>
    </location>
</feature>
<dbReference type="Proteomes" id="UP000009168">
    <property type="component" value="Unassembled WGS sequence"/>
</dbReference>
<feature type="compositionally biased region" description="Basic and acidic residues" evidence="2">
    <location>
        <begin position="1141"/>
        <end position="1165"/>
    </location>
</feature>